<dbReference type="Pfam" id="PF01636">
    <property type="entry name" value="APH"/>
    <property type="match status" value="1"/>
</dbReference>
<dbReference type="InterPro" id="IPR002575">
    <property type="entry name" value="Aminoglycoside_PTrfase"/>
</dbReference>
<dbReference type="InterPro" id="IPR011009">
    <property type="entry name" value="Kinase-like_dom_sf"/>
</dbReference>
<dbReference type="Gene3D" id="3.90.1200.10">
    <property type="match status" value="1"/>
</dbReference>
<reference evidence="2" key="1">
    <citation type="submission" date="2023-03" db="EMBL/GenBank/DDBJ databases">
        <title>Bacterial isolates from washroom surfaces on a university campus.</title>
        <authorList>
            <person name="Holman D.B."/>
            <person name="Gzyl K.E."/>
            <person name="Taheri A.E."/>
        </authorList>
    </citation>
    <scope>NUCLEOTIDE SEQUENCE</scope>
    <source>
        <strain evidence="2">RD03</strain>
    </source>
</reference>
<proteinExistence type="predicted"/>
<dbReference type="Proteomes" id="UP001159179">
    <property type="component" value="Unassembled WGS sequence"/>
</dbReference>
<dbReference type="AlphaFoldDB" id="A0AAW6SWA0"/>
<evidence type="ECO:0000313" key="2">
    <source>
        <dbReference type="EMBL" id="MDH5160266.1"/>
    </source>
</evidence>
<feature type="domain" description="Aminoglycoside phosphotransferase" evidence="1">
    <location>
        <begin position="41"/>
        <end position="246"/>
    </location>
</feature>
<name>A0AAW6SWA0_9BACI</name>
<evidence type="ECO:0000259" key="1">
    <source>
        <dbReference type="Pfam" id="PF01636"/>
    </source>
</evidence>
<evidence type="ECO:0000313" key="3">
    <source>
        <dbReference type="Proteomes" id="UP001159179"/>
    </source>
</evidence>
<dbReference type="EMBL" id="JAROYP010000002">
    <property type="protein sequence ID" value="MDH5160266.1"/>
    <property type="molecule type" value="Genomic_DNA"/>
</dbReference>
<dbReference type="PANTHER" id="PTHR39179:SF3">
    <property type="entry name" value="COTS-RELATED PROTEIN"/>
    <property type="match status" value="1"/>
</dbReference>
<dbReference type="InterPro" id="IPR047175">
    <property type="entry name" value="CotS-like"/>
</dbReference>
<sequence length="323" mass="38945">MSNYSTGDGLENRLLLSLSTITGEKFRYIKKIKDGIWLCYTDSSKWILKEFFSEEKLFNQIHFVEQLFKHDFYFTYQFHPIHQEKIIKFDQRVFALVEYLKKGSSFTYQTFSERTSALKLLKQFHETTSQFPDIFKPNLTVFDQQTKWEQRLKEFIANIPLLKNFIPTYYLNKYVDWAKWALSQMESNKSFYNEGPNCIIHGDVAHHNFLLNRYQQLYIIDFDLIQLANPMIDYLQFANRVLPNISWSLTRLRRHQLLSPYLEMKEFLIALIFPTDILREWNRYVRLSKKEGSKPQLLIYLKEITLNHFNMRRIFTEELAKSI</sequence>
<accession>A0AAW6SWA0</accession>
<dbReference type="PANTHER" id="PTHR39179">
    <property type="entry name" value="SPORE COAT PROTEIN I"/>
    <property type="match status" value="1"/>
</dbReference>
<organism evidence="2 3">
    <name type="scientific">Heyndrickxia oleronia</name>
    <dbReference type="NCBI Taxonomy" id="38875"/>
    <lineage>
        <taxon>Bacteria</taxon>
        <taxon>Bacillati</taxon>
        <taxon>Bacillota</taxon>
        <taxon>Bacilli</taxon>
        <taxon>Bacillales</taxon>
        <taxon>Bacillaceae</taxon>
        <taxon>Heyndrickxia</taxon>
    </lineage>
</organism>
<comment type="caution">
    <text evidence="2">The sequence shown here is derived from an EMBL/GenBank/DDBJ whole genome shotgun (WGS) entry which is preliminary data.</text>
</comment>
<dbReference type="GO" id="GO:0042601">
    <property type="term" value="C:endospore-forming forespore"/>
    <property type="evidence" value="ECO:0007669"/>
    <property type="project" value="TreeGrafter"/>
</dbReference>
<dbReference type="SUPFAM" id="SSF56112">
    <property type="entry name" value="Protein kinase-like (PK-like)"/>
    <property type="match status" value="1"/>
</dbReference>
<gene>
    <name evidence="2" type="ORF">P5X88_04905</name>
</gene>
<protein>
    <submittedName>
        <fullName evidence="2">Phosphotransferase</fullName>
    </submittedName>
</protein>